<protein>
    <recommendedName>
        <fullName evidence="3">Apea-like HEPN domain-containing protein</fullName>
    </recommendedName>
</protein>
<accession>A0A855X5P7</accession>
<gene>
    <name evidence="1" type="ORF">C3F09_08390</name>
</gene>
<organism evidence="1 2">
    <name type="scientific">candidate division GN15 bacterium</name>
    <dbReference type="NCBI Taxonomy" id="2072418"/>
    <lineage>
        <taxon>Bacteria</taxon>
        <taxon>candidate division GN15</taxon>
    </lineage>
</organism>
<evidence type="ECO:0000313" key="1">
    <source>
        <dbReference type="EMBL" id="PWB70939.1"/>
    </source>
</evidence>
<proteinExistence type="predicted"/>
<name>A0A855X5P7_9BACT</name>
<dbReference type="Proteomes" id="UP000250918">
    <property type="component" value="Unassembled WGS sequence"/>
</dbReference>
<dbReference type="AlphaFoldDB" id="A0A855X5P7"/>
<sequence length="469" mass="53675">MELTDRDKTVIAHFADALKAAKVAANNEDEFWTFAALNPAFDKLARHFELRLGEAVLGTRWELFSELGYFGERVSKGNVDLSRIPEVLPPLIQSALRKIRPDRQWVAIVPLERRFASLPAVFECRLFYLLNPLCGGQSKHKWAELLSDRLKSTFVTSSEMFEKDRPRYIELLDWQMSKSLGNRRNPVMVIPLKCGTEHGNRRLAEEVIPGCYGLINFVHLICRMSRQTTDIWPAKRRFSDAKYFDISGGLLASLNYSESVEVLRNPYGALEDRNENDIDFDCFGRTWNTYGAPLASLAAEGAGGMILERLKNSVQMLSKCRYSDFTDLTLSSVIASEAILNPFNEKDNLTERYALFGATLLSEDLENRKHLYRNLKSLYSHRSTLVHTAKVKASLDLKQFPTGSAEESLSHSWREDGIVAFDYFVRFYLRIIDWLTCYVAAHSEPTNNEIHTAFQEFYLESILKPHNTQ</sequence>
<dbReference type="EMBL" id="PQAP01000129">
    <property type="protein sequence ID" value="PWB70939.1"/>
    <property type="molecule type" value="Genomic_DNA"/>
</dbReference>
<comment type="caution">
    <text evidence="1">The sequence shown here is derived from an EMBL/GenBank/DDBJ whole genome shotgun (WGS) entry which is preliminary data.</text>
</comment>
<evidence type="ECO:0008006" key="3">
    <source>
        <dbReference type="Google" id="ProtNLM"/>
    </source>
</evidence>
<evidence type="ECO:0000313" key="2">
    <source>
        <dbReference type="Proteomes" id="UP000250918"/>
    </source>
</evidence>
<reference evidence="1 2" key="1">
    <citation type="journal article" date="2018" name="ISME J.">
        <title>A methanotrophic archaeon couples anaerobic oxidation of methane to Fe(III) reduction.</title>
        <authorList>
            <person name="Cai C."/>
            <person name="Leu A.O."/>
            <person name="Xie G.J."/>
            <person name="Guo J."/>
            <person name="Feng Y."/>
            <person name="Zhao J.X."/>
            <person name="Tyson G.W."/>
            <person name="Yuan Z."/>
            <person name="Hu S."/>
        </authorList>
    </citation>
    <scope>NUCLEOTIDE SEQUENCE [LARGE SCALE GENOMIC DNA]</scope>
    <source>
        <strain evidence="1">FeB_12</strain>
    </source>
</reference>